<evidence type="ECO:0000256" key="11">
    <source>
        <dbReference type="HAMAP-Rule" id="MF_00530"/>
    </source>
</evidence>
<keyword evidence="17" id="KW-1185">Reference proteome</keyword>
<dbReference type="Gene3D" id="2.60.15.10">
    <property type="entry name" value="F0F1 ATP synthase delta/epsilon subunit, N-terminal"/>
    <property type="match status" value="1"/>
</dbReference>
<dbReference type="SUPFAM" id="SSF46604">
    <property type="entry name" value="Epsilon subunit of F1F0-ATP synthase C-terminal domain"/>
    <property type="match status" value="1"/>
</dbReference>
<dbReference type="GO" id="GO:0045259">
    <property type="term" value="C:proton-transporting ATP synthase complex"/>
    <property type="evidence" value="ECO:0007669"/>
    <property type="project" value="UniProtKB-KW"/>
</dbReference>
<dbReference type="NCBIfam" id="TIGR01216">
    <property type="entry name" value="ATP_synt_epsi"/>
    <property type="match status" value="1"/>
</dbReference>
<evidence type="ECO:0000256" key="12">
    <source>
        <dbReference type="RuleBase" id="RU003656"/>
    </source>
</evidence>
<dbReference type="RefSeq" id="WP_072742755.1">
    <property type="nucleotide sequence ID" value="NZ_FQXR01000002.1"/>
</dbReference>
<dbReference type="Pfam" id="PF02823">
    <property type="entry name" value="ATP-synt_DE_N"/>
    <property type="match status" value="1"/>
</dbReference>
<dbReference type="NCBIfam" id="NF001846">
    <property type="entry name" value="PRK00571.1-3"/>
    <property type="match status" value="1"/>
</dbReference>
<evidence type="ECO:0000256" key="4">
    <source>
        <dbReference type="ARBA" id="ARBA00022448"/>
    </source>
</evidence>
<dbReference type="NCBIfam" id="NF009977">
    <property type="entry name" value="PRK13442.1"/>
    <property type="match status" value="1"/>
</dbReference>
<dbReference type="SUPFAM" id="SSF51344">
    <property type="entry name" value="Epsilon subunit of F1F0-ATP synthase N-terminal domain"/>
    <property type="match status" value="1"/>
</dbReference>
<keyword evidence="7 11" id="KW-0406">Ion transport</keyword>
<dbReference type="CDD" id="cd12152">
    <property type="entry name" value="F1-ATPase_delta"/>
    <property type="match status" value="1"/>
</dbReference>
<evidence type="ECO:0000259" key="14">
    <source>
        <dbReference type="Pfam" id="PF00401"/>
    </source>
</evidence>
<dbReference type="InterPro" id="IPR020547">
    <property type="entry name" value="ATP_synth_F1_esu_C"/>
</dbReference>
<dbReference type="GO" id="GO:0005524">
    <property type="term" value="F:ATP binding"/>
    <property type="evidence" value="ECO:0007669"/>
    <property type="project" value="UniProtKB-UniRule"/>
</dbReference>
<accession>A0A1M5SW07</accession>
<dbReference type="AlphaFoldDB" id="A0A1M5SW07"/>
<dbReference type="InterPro" id="IPR036794">
    <property type="entry name" value="ATP_F1_dsu/esu_C_sf"/>
</dbReference>
<feature type="domain" description="ATP synthase F1 complex delta/epsilon subunit N-terminal" evidence="15">
    <location>
        <begin position="6"/>
        <end position="83"/>
    </location>
</feature>
<keyword evidence="13" id="KW-0175">Coiled coil</keyword>
<keyword evidence="6 11" id="KW-0375">Hydrogen ion transport</keyword>
<evidence type="ECO:0000313" key="17">
    <source>
        <dbReference type="Proteomes" id="UP000184389"/>
    </source>
</evidence>
<evidence type="ECO:0000256" key="2">
    <source>
        <dbReference type="ARBA" id="ARBA00004202"/>
    </source>
</evidence>
<evidence type="ECO:0000256" key="3">
    <source>
        <dbReference type="ARBA" id="ARBA00005712"/>
    </source>
</evidence>
<comment type="subcellular location">
    <subcellularLocation>
        <location evidence="2 11">Cell membrane</location>
        <topology evidence="2 11">Peripheral membrane protein</topology>
    </subcellularLocation>
</comment>
<keyword evidence="8 11" id="KW-0472">Membrane</keyword>
<dbReference type="PANTHER" id="PTHR13822:SF10">
    <property type="entry name" value="ATP SYNTHASE EPSILON CHAIN, CHLOROPLASTIC"/>
    <property type="match status" value="1"/>
</dbReference>
<evidence type="ECO:0000256" key="5">
    <source>
        <dbReference type="ARBA" id="ARBA00022475"/>
    </source>
</evidence>
<dbReference type="GO" id="GO:0046933">
    <property type="term" value="F:proton-transporting ATP synthase activity, rotational mechanism"/>
    <property type="evidence" value="ECO:0007669"/>
    <property type="project" value="UniProtKB-UniRule"/>
</dbReference>
<dbReference type="Gene3D" id="1.20.5.440">
    <property type="entry name" value="ATP synthase delta/epsilon subunit, C-terminal domain"/>
    <property type="match status" value="1"/>
</dbReference>
<dbReference type="STRING" id="1123281.SAMN02745180_00302"/>
<feature type="coiled-coil region" evidence="13">
    <location>
        <begin position="91"/>
        <end position="118"/>
    </location>
</feature>
<dbReference type="PANTHER" id="PTHR13822">
    <property type="entry name" value="ATP SYNTHASE DELTA/EPSILON CHAIN"/>
    <property type="match status" value="1"/>
</dbReference>
<evidence type="ECO:0000256" key="6">
    <source>
        <dbReference type="ARBA" id="ARBA00022781"/>
    </source>
</evidence>
<evidence type="ECO:0000259" key="15">
    <source>
        <dbReference type="Pfam" id="PF02823"/>
    </source>
</evidence>
<dbReference type="InterPro" id="IPR001469">
    <property type="entry name" value="ATP_synth_F1_dsu/esu"/>
</dbReference>
<dbReference type="EMBL" id="FQXR01000002">
    <property type="protein sequence ID" value="SHH42699.1"/>
    <property type="molecule type" value="Genomic_DNA"/>
</dbReference>
<comment type="subunit">
    <text evidence="11 12">F-type ATPases have 2 components, CF(1) - the catalytic core - and CF(0) - the membrane proton channel. CF(1) has five subunits: alpha(3), beta(3), gamma(1), delta(1), epsilon(1). CF(0) has three main subunits: a, b and c.</text>
</comment>
<name>A0A1M5SW07_9FIRM</name>
<dbReference type="NCBIfam" id="NF009980">
    <property type="entry name" value="PRK13446.1"/>
    <property type="match status" value="1"/>
</dbReference>
<dbReference type="InterPro" id="IPR036771">
    <property type="entry name" value="ATPsynth_dsu/esu_N"/>
</dbReference>
<evidence type="ECO:0000313" key="16">
    <source>
        <dbReference type="EMBL" id="SHH42699.1"/>
    </source>
</evidence>
<organism evidence="16 17">
    <name type="scientific">Sporanaerobacter acetigenes DSM 13106</name>
    <dbReference type="NCBI Taxonomy" id="1123281"/>
    <lineage>
        <taxon>Bacteria</taxon>
        <taxon>Bacillati</taxon>
        <taxon>Bacillota</taxon>
        <taxon>Tissierellia</taxon>
        <taxon>Tissierellales</taxon>
        <taxon>Sporanaerobacteraceae</taxon>
        <taxon>Sporanaerobacter</taxon>
    </lineage>
</organism>
<proteinExistence type="inferred from homology"/>
<dbReference type="OrthoDB" id="9804110at2"/>
<dbReference type="HAMAP" id="MF_00530">
    <property type="entry name" value="ATP_synth_epsil_bac"/>
    <property type="match status" value="1"/>
</dbReference>
<keyword evidence="9 11" id="KW-0139">CF(1)</keyword>
<dbReference type="Pfam" id="PF00401">
    <property type="entry name" value="ATP-synt_DE"/>
    <property type="match status" value="1"/>
</dbReference>
<dbReference type="Proteomes" id="UP000184389">
    <property type="component" value="Unassembled WGS sequence"/>
</dbReference>
<feature type="domain" description="ATP synthase epsilon subunit C-terminal" evidence="14">
    <location>
        <begin position="87"/>
        <end position="131"/>
    </location>
</feature>
<evidence type="ECO:0000256" key="10">
    <source>
        <dbReference type="ARBA" id="ARBA00023310"/>
    </source>
</evidence>
<dbReference type="FunFam" id="1.20.5.440:FF:000001">
    <property type="entry name" value="ATP synthase epsilon chain"/>
    <property type="match status" value="1"/>
</dbReference>
<keyword evidence="10 11" id="KW-0066">ATP synthesis</keyword>
<keyword evidence="4 11" id="KW-0813">Transport</keyword>
<comment type="function">
    <text evidence="1 11">Produces ATP from ADP in the presence of a proton gradient across the membrane.</text>
</comment>
<reference evidence="16 17" key="1">
    <citation type="submission" date="2016-11" db="EMBL/GenBank/DDBJ databases">
        <authorList>
            <person name="Jaros S."/>
            <person name="Januszkiewicz K."/>
            <person name="Wedrychowicz H."/>
        </authorList>
    </citation>
    <scope>NUCLEOTIDE SEQUENCE [LARGE SCALE GENOMIC DNA]</scope>
    <source>
        <strain evidence="16 17">DSM 13106</strain>
    </source>
</reference>
<evidence type="ECO:0000256" key="7">
    <source>
        <dbReference type="ARBA" id="ARBA00023065"/>
    </source>
</evidence>
<gene>
    <name evidence="11" type="primary">atpC</name>
    <name evidence="16" type="ORF">SAMN02745180_00302</name>
</gene>
<dbReference type="GO" id="GO:0005886">
    <property type="term" value="C:plasma membrane"/>
    <property type="evidence" value="ECO:0007669"/>
    <property type="project" value="UniProtKB-SubCell"/>
</dbReference>
<protein>
    <recommendedName>
        <fullName evidence="11">ATP synthase epsilon chain</fullName>
    </recommendedName>
    <alternativeName>
        <fullName evidence="11">ATP synthase F1 sector epsilon subunit</fullName>
    </alternativeName>
    <alternativeName>
        <fullName evidence="11">F-ATPase epsilon subunit</fullName>
    </alternativeName>
</protein>
<evidence type="ECO:0000256" key="9">
    <source>
        <dbReference type="ARBA" id="ARBA00023196"/>
    </source>
</evidence>
<evidence type="ECO:0000256" key="8">
    <source>
        <dbReference type="ARBA" id="ARBA00023136"/>
    </source>
</evidence>
<sequence length="143" mass="16009">MANFLLEIVTPDRMFFSGEVEMVVARGVEGDFAVLKGRAPLVTPLTIGKVKIRTEDGKERIAAVSNGYIEVASEKTTIIADSAEWPEEIDIERAKKAKERAEKRLKNRQDGLDVARAEMALKRAINRLEVADLVTVEDRKIRD</sequence>
<comment type="similarity">
    <text evidence="3 11 12">Belongs to the ATPase epsilon chain family.</text>
</comment>
<evidence type="ECO:0000256" key="1">
    <source>
        <dbReference type="ARBA" id="ARBA00003543"/>
    </source>
</evidence>
<dbReference type="InterPro" id="IPR020546">
    <property type="entry name" value="ATP_synth_F1_dsu/esu_N"/>
</dbReference>
<keyword evidence="5 11" id="KW-1003">Cell membrane</keyword>
<evidence type="ECO:0000256" key="13">
    <source>
        <dbReference type="SAM" id="Coils"/>
    </source>
</evidence>